<sequence>LYYLYEEAEPDTGYKVSVWAETNGGEGAKVMRAVRTWPFRNPDKPVFKAVSTSPWTAEIEWLPSNDTSYWAMPGSSFSVNYSVVESGEWKESEIVTLPNRNIFLDHLAEDTEYRIIGISREGTRQNTSDEMIIRSLSRATITHISRESLTSASWFIAVLFALLIALITAFIICCCQRQQTGKYSVKRKELEKGHQIDSDEHQKFMEYQYGFK</sequence>
<feature type="transmembrane region" description="Helical" evidence="1">
    <location>
        <begin position="154"/>
        <end position="175"/>
    </location>
</feature>
<evidence type="ECO:0000256" key="1">
    <source>
        <dbReference type="SAM" id="Phobius"/>
    </source>
</evidence>
<dbReference type="CDD" id="cd00063">
    <property type="entry name" value="FN3"/>
    <property type="match status" value="1"/>
</dbReference>
<evidence type="ECO:0000313" key="2">
    <source>
        <dbReference type="WBParaSite" id="ASIM_0000153801-mRNA-1"/>
    </source>
</evidence>
<dbReference type="SUPFAM" id="SSF49265">
    <property type="entry name" value="Fibronectin type III"/>
    <property type="match status" value="1"/>
</dbReference>
<accession>A0A0M3J1Y4</accession>
<dbReference type="WBParaSite" id="ASIM_0000153801-mRNA-1">
    <property type="protein sequence ID" value="ASIM_0000153801-mRNA-1"/>
    <property type="gene ID" value="ASIM_0000153801"/>
</dbReference>
<organism evidence="2">
    <name type="scientific">Anisakis simplex</name>
    <name type="common">Herring worm</name>
    <dbReference type="NCBI Taxonomy" id="6269"/>
    <lineage>
        <taxon>Eukaryota</taxon>
        <taxon>Metazoa</taxon>
        <taxon>Ecdysozoa</taxon>
        <taxon>Nematoda</taxon>
        <taxon>Chromadorea</taxon>
        <taxon>Rhabditida</taxon>
        <taxon>Spirurina</taxon>
        <taxon>Ascaridomorpha</taxon>
        <taxon>Ascaridoidea</taxon>
        <taxon>Anisakidae</taxon>
        <taxon>Anisakis</taxon>
        <taxon>Anisakis simplex complex</taxon>
    </lineage>
</organism>
<keyword evidence="1" id="KW-1133">Transmembrane helix</keyword>
<dbReference type="AlphaFoldDB" id="A0A0M3J1Y4"/>
<keyword evidence="1" id="KW-0812">Transmembrane</keyword>
<protein>
    <submittedName>
        <fullName evidence="2">Fibronectin type-III domain-containing protein</fullName>
    </submittedName>
</protein>
<proteinExistence type="predicted"/>
<name>A0A0M3J1Y4_ANISI</name>
<keyword evidence="1" id="KW-0472">Membrane</keyword>
<reference evidence="2" key="1">
    <citation type="submission" date="2017-02" db="UniProtKB">
        <authorList>
            <consortium name="WormBaseParasite"/>
        </authorList>
    </citation>
    <scope>IDENTIFICATION</scope>
</reference>
<dbReference type="InterPro" id="IPR003961">
    <property type="entry name" value="FN3_dom"/>
</dbReference>
<dbReference type="InterPro" id="IPR036116">
    <property type="entry name" value="FN3_sf"/>
</dbReference>